<evidence type="ECO:0000313" key="8">
    <source>
        <dbReference type="EMBL" id="GBF95475.1"/>
    </source>
</evidence>
<organism evidence="8 9">
    <name type="scientific">Raphidocelis subcapitata</name>
    <dbReference type="NCBI Taxonomy" id="307507"/>
    <lineage>
        <taxon>Eukaryota</taxon>
        <taxon>Viridiplantae</taxon>
        <taxon>Chlorophyta</taxon>
        <taxon>core chlorophytes</taxon>
        <taxon>Chlorophyceae</taxon>
        <taxon>CS clade</taxon>
        <taxon>Sphaeropleales</taxon>
        <taxon>Selenastraceae</taxon>
        <taxon>Raphidocelis</taxon>
    </lineage>
</organism>
<comment type="caution">
    <text evidence="8">The sequence shown here is derived from an EMBL/GenBank/DDBJ whole genome shotgun (WGS) entry which is preliminary data.</text>
</comment>
<dbReference type="InterPro" id="IPR036396">
    <property type="entry name" value="Cyt_P450_sf"/>
</dbReference>
<dbReference type="STRING" id="307507.A0A2V0PEG3"/>
<accession>A0A2V0PEG3</accession>
<keyword evidence="4" id="KW-0560">Oxidoreductase</keyword>
<reference evidence="8 9" key="1">
    <citation type="journal article" date="2018" name="Sci. Rep.">
        <title>Raphidocelis subcapitata (=Pseudokirchneriella subcapitata) provides an insight into genome evolution and environmental adaptations in the Sphaeropleales.</title>
        <authorList>
            <person name="Suzuki S."/>
            <person name="Yamaguchi H."/>
            <person name="Nakajima N."/>
            <person name="Kawachi M."/>
        </authorList>
    </citation>
    <scope>NUCLEOTIDE SEQUENCE [LARGE SCALE GENOMIC DNA]</scope>
    <source>
        <strain evidence="8 9">NIES-35</strain>
    </source>
</reference>
<sequence length="484" mass="52029">MALSLRASSALLLGARGHALARRGTAAAARPAAAPQRPLITTRAYRDEKGRGEEPKSPPGGKKEPLPASLPHEGGAPQDSLLAFPFARPAAAEPPVEFGQLLASGCPLRAKLFDGTPVWLLAKMKDVKAALVDPRLSKVRTHPGFPELSAGAKAAISDREPTFVDLNPPEHTRLRAMFAAPFERAAVDALRPFIRETVEGLIAGIERKRAYGGHKGPFDLHEEFSLPLAFAVIHRILGIHPEEGRHLSKNVAVRASGSSTARDAAAAQEEIVEFMSRHAAAKEADPSGDDVISSVVRNHLTKGDITRDQLVAHAFLLLVAGNATVASMIDLGVVELLGRPDQLQALRDDPSLLRAAAEEACRFHTASAYALRRVAVEDFELSGAHIKAGEGVIALNQAANRDREAFEDPSVFNIFRNPPPPNVAYGYGTHECIARELSLAELEAAYGGLFSRLPGLRLGVERSELPWSDPRRDVGLAALPVVWW</sequence>
<dbReference type="GO" id="GO:0004497">
    <property type="term" value="F:monooxygenase activity"/>
    <property type="evidence" value="ECO:0007669"/>
    <property type="project" value="UniProtKB-KW"/>
</dbReference>
<dbReference type="PRINTS" id="PR00359">
    <property type="entry name" value="BP450"/>
</dbReference>
<keyword evidence="3" id="KW-0479">Metal-binding</keyword>
<feature type="compositionally biased region" description="Basic and acidic residues" evidence="7">
    <location>
        <begin position="44"/>
        <end position="65"/>
    </location>
</feature>
<dbReference type="InParanoid" id="A0A2V0PEG3"/>
<dbReference type="InterPro" id="IPR001128">
    <property type="entry name" value="Cyt_P450"/>
</dbReference>
<dbReference type="Pfam" id="PF00067">
    <property type="entry name" value="p450"/>
    <property type="match status" value="1"/>
</dbReference>
<keyword evidence="6" id="KW-0503">Monooxygenase</keyword>
<dbReference type="SUPFAM" id="SSF48264">
    <property type="entry name" value="Cytochrome P450"/>
    <property type="match status" value="1"/>
</dbReference>
<evidence type="ECO:0000256" key="5">
    <source>
        <dbReference type="ARBA" id="ARBA00023004"/>
    </source>
</evidence>
<evidence type="ECO:0000256" key="6">
    <source>
        <dbReference type="ARBA" id="ARBA00023033"/>
    </source>
</evidence>
<gene>
    <name evidence="8" type="ORF">Rsub_07825</name>
</gene>
<dbReference type="PANTHER" id="PTHR46696:SF6">
    <property type="entry name" value="P450, PUTATIVE (EUROFUNG)-RELATED"/>
    <property type="match status" value="1"/>
</dbReference>
<dbReference type="GO" id="GO:0020037">
    <property type="term" value="F:heme binding"/>
    <property type="evidence" value="ECO:0007669"/>
    <property type="project" value="InterPro"/>
</dbReference>
<dbReference type="Gene3D" id="1.10.630.10">
    <property type="entry name" value="Cytochrome P450"/>
    <property type="match status" value="1"/>
</dbReference>
<protein>
    <submittedName>
        <fullName evidence="8">Cytochrome P450</fullName>
    </submittedName>
</protein>
<dbReference type="CDD" id="cd11030">
    <property type="entry name" value="CYP105-like"/>
    <property type="match status" value="1"/>
</dbReference>
<evidence type="ECO:0000256" key="1">
    <source>
        <dbReference type="ARBA" id="ARBA00010617"/>
    </source>
</evidence>
<evidence type="ECO:0000256" key="2">
    <source>
        <dbReference type="ARBA" id="ARBA00022617"/>
    </source>
</evidence>
<evidence type="ECO:0000313" key="9">
    <source>
        <dbReference type="Proteomes" id="UP000247498"/>
    </source>
</evidence>
<dbReference type="PANTHER" id="PTHR46696">
    <property type="entry name" value="P450, PUTATIVE (EUROFUNG)-RELATED"/>
    <property type="match status" value="1"/>
</dbReference>
<dbReference type="FunFam" id="1.10.630.10:FF:000018">
    <property type="entry name" value="Cytochrome P450 monooxygenase"/>
    <property type="match status" value="1"/>
</dbReference>
<dbReference type="AlphaFoldDB" id="A0A2V0PEG3"/>
<keyword evidence="2" id="KW-0349">Heme</keyword>
<dbReference type="Proteomes" id="UP000247498">
    <property type="component" value="Unassembled WGS sequence"/>
</dbReference>
<evidence type="ECO:0000256" key="3">
    <source>
        <dbReference type="ARBA" id="ARBA00022723"/>
    </source>
</evidence>
<keyword evidence="9" id="KW-1185">Reference proteome</keyword>
<feature type="region of interest" description="Disordered" evidence="7">
    <location>
        <begin position="24"/>
        <end position="79"/>
    </location>
</feature>
<name>A0A2V0PEG3_9CHLO</name>
<dbReference type="EMBL" id="BDRX01000065">
    <property type="protein sequence ID" value="GBF95475.1"/>
    <property type="molecule type" value="Genomic_DNA"/>
</dbReference>
<dbReference type="OrthoDB" id="3945418at2759"/>
<dbReference type="GO" id="GO:0005506">
    <property type="term" value="F:iron ion binding"/>
    <property type="evidence" value="ECO:0007669"/>
    <property type="project" value="InterPro"/>
</dbReference>
<dbReference type="InterPro" id="IPR002397">
    <property type="entry name" value="Cyt_P450_B"/>
</dbReference>
<evidence type="ECO:0000256" key="7">
    <source>
        <dbReference type="SAM" id="MobiDB-lite"/>
    </source>
</evidence>
<feature type="compositionally biased region" description="Low complexity" evidence="7">
    <location>
        <begin position="24"/>
        <end position="39"/>
    </location>
</feature>
<comment type="similarity">
    <text evidence="1">Belongs to the cytochrome P450 family.</text>
</comment>
<proteinExistence type="inferred from homology"/>
<dbReference type="GO" id="GO:0016705">
    <property type="term" value="F:oxidoreductase activity, acting on paired donors, with incorporation or reduction of molecular oxygen"/>
    <property type="evidence" value="ECO:0007669"/>
    <property type="project" value="InterPro"/>
</dbReference>
<keyword evidence="5" id="KW-0408">Iron</keyword>
<evidence type="ECO:0000256" key="4">
    <source>
        <dbReference type="ARBA" id="ARBA00023002"/>
    </source>
</evidence>